<keyword evidence="6" id="KW-0238">DNA-binding</keyword>
<dbReference type="SMART" id="SM00850">
    <property type="entry name" value="LytTR"/>
    <property type="match status" value="1"/>
</dbReference>
<keyword evidence="7" id="KW-1185">Reference proteome</keyword>
<feature type="domain" description="Response regulatory" evidence="4">
    <location>
        <begin position="4"/>
        <end position="124"/>
    </location>
</feature>
<keyword evidence="3" id="KW-0597">Phosphoprotein</keyword>
<evidence type="ECO:0000313" key="7">
    <source>
        <dbReference type="Proteomes" id="UP001431199"/>
    </source>
</evidence>
<dbReference type="SMART" id="SM00448">
    <property type="entry name" value="REC"/>
    <property type="match status" value="1"/>
</dbReference>
<protein>
    <recommendedName>
        <fullName evidence="1">Stage 0 sporulation protein A homolog</fullName>
    </recommendedName>
</protein>
<gene>
    <name evidence="6" type="ORF">N5B56_05025</name>
</gene>
<dbReference type="PANTHER" id="PTHR37299">
    <property type="entry name" value="TRANSCRIPTIONAL REGULATOR-RELATED"/>
    <property type="match status" value="1"/>
</dbReference>
<comment type="function">
    <text evidence="2">May play the central regulatory role in sporulation. It may be an element of the effector pathway responsible for the activation of sporulation genes in response to nutritional stress. Spo0A may act in concert with spo0H (a sigma factor) to control the expression of some genes that are critical to the sporulation process.</text>
</comment>
<dbReference type="RefSeq" id="WP_022088548.1">
    <property type="nucleotide sequence ID" value="NZ_JAODBU010000004.1"/>
</dbReference>
<proteinExistence type="predicted"/>
<feature type="modified residue" description="4-aspartylphosphate" evidence="3">
    <location>
        <position position="61"/>
    </location>
</feature>
<accession>A0ABT2LYU7</accession>
<organism evidence="6 7">
    <name type="scientific">Eubacterium album</name>
    <dbReference type="NCBI Taxonomy" id="2978477"/>
    <lineage>
        <taxon>Bacteria</taxon>
        <taxon>Bacillati</taxon>
        <taxon>Bacillota</taxon>
        <taxon>Clostridia</taxon>
        <taxon>Eubacteriales</taxon>
        <taxon>Eubacteriaceae</taxon>
        <taxon>Eubacterium</taxon>
    </lineage>
</organism>
<name>A0ABT2LYU7_9FIRM</name>
<dbReference type="InterPro" id="IPR046947">
    <property type="entry name" value="LytR-like"/>
</dbReference>
<evidence type="ECO:0000313" key="6">
    <source>
        <dbReference type="EMBL" id="MCT7398449.1"/>
    </source>
</evidence>
<dbReference type="SUPFAM" id="SSF52172">
    <property type="entry name" value="CheY-like"/>
    <property type="match status" value="1"/>
</dbReference>
<evidence type="ECO:0000256" key="2">
    <source>
        <dbReference type="ARBA" id="ARBA00024867"/>
    </source>
</evidence>
<comment type="caution">
    <text evidence="6">The sequence shown here is derived from an EMBL/GenBank/DDBJ whole genome shotgun (WGS) entry which is preliminary data.</text>
</comment>
<reference evidence="6" key="1">
    <citation type="submission" date="2022-09" db="EMBL/GenBank/DDBJ databases">
        <title>Eubacterium sp. LFL-14 isolated from human feces.</title>
        <authorList>
            <person name="Liu F."/>
        </authorList>
    </citation>
    <scope>NUCLEOTIDE SEQUENCE</scope>
    <source>
        <strain evidence="6">LFL-14</strain>
    </source>
</reference>
<dbReference type="PANTHER" id="PTHR37299:SF1">
    <property type="entry name" value="STAGE 0 SPORULATION PROTEIN A HOMOLOG"/>
    <property type="match status" value="1"/>
</dbReference>
<dbReference type="Proteomes" id="UP001431199">
    <property type="component" value="Unassembled WGS sequence"/>
</dbReference>
<dbReference type="InterPro" id="IPR001789">
    <property type="entry name" value="Sig_transdc_resp-reg_receiver"/>
</dbReference>
<dbReference type="InterPro" id="IPR011006">
    <property type="entry name" value="CheY-like_superfamily"/>
</dbReference>
<feature type="domain" description="HTH LytTR-type" evidence="5">
    <location>
        <begin position="137"/>
        <end position="235"/>
    </location>
</feature>
<dbReference type="Pfam" id="PF00072">
    <property type="entry name" value="Response_reg"/>
    <property type="match status" value="1"/>
</dbReference>
<evidence type="ECO:0000259" key="4">
    <source>
        <dbReference type="PROSITE" id="PS50110"/>
    </source>
</evidence>
<dbReference type="InterPro" id="IPR007492">
    <property type="entry name" value="LytTR_DNA-bd_dom"/>
</dbReference>
<evidence type="ECO:0000259" key="5">
    <source>
        <dbReference type="PROSITE" id="PS50930"/>
    </source>
</evidence>
<dbReference type="GO" id="GO:0003677">
    <property type="term" value="F:DNA binding"/>
    <property type="evidence" value="ECO:0007669"/>
    <property type="project" value="UniProtKB-KW"/>
</dbReference>
<evidence type="ECO:0000256" key="1">
    <source>
        <dbReference type="ARBA" id="ARBA00018672"/>
    </source>
</evidence>
<dbReference type="Gene3D" id="2.40.50.1020">
    <property type="entry name" value="LytTr DNA-binding domain"/>
    <property type="match status" value="1"/>
</dbReference>
<dbReference type="Pfam" id="PF04397">
    <property type="entry name" value="LytTR"/>
    <property type="match status" value="1"/>
</dbReference>
<dbReference type="PROSITE" id="PS50110">
    <property type="entry name" value="RESPONSE_REGULATORY"/>
    <property type="match status" value="1"/>
</dbReference>
<dbReference type="PROSITE" id="PS50930">
    <property type="entry name" value="HTH_LYTTR"/>
    <property type="match status" value="1"/>
</dbReference>
<dbReference type="Gene3D" id="3.40.50.2300">
    <property type="match status" value="1"/>
</dbReference>
<dbReference type="EMBL" id="JAODBU010000004">
    <property type="protein sequence ID" value="MCT7398449.1"/>
    <property type="molecule type" value="Genomic_DNA"/>
</dbReference>
<evidence type="ECO:0000256" key="3">
    <source>
        <dbReference type="PROSITE-ProRule" id="PRU00169"/>
    </source>
</evidence>
<sequence length="241" mass="28515">MNINIAICDDNKIFIDNMKTKIIKISKNMKYNTEIFIYTDGNILLNEICEEKESIDVLMLDIDMPHISGLQIANEIRKRKLNITLIFVSAHDEMVFDAIQYQPFRYMRKTRLDEELPQVLEDVFELLKDKDDKYTIIKTDEGNKKIKNSEIMHIEVDKRKLKICMYDGRVMYIGKSLKNFLEELDDNNFIQIYSGCAVNIKYVSEFSKVEITLDNNEKLPVSRTRMSDVKKTLLKYWREKV</sequence>